<feature type="non-terminal residue" evidence="1">
    <location>
        <position position="1"/>
    </location>
</feature>
<proteinExistence type="predicted"/>
<reference evidence="1 2" key="1">
    <citation type="submission" date="2019-11" db="EMBL/GenBank/DDBJ databases">
        <title>Whole genome sequence of Oryza granulata.</title>
        <authorList>
            <person name="Li W."/>
        </authorList>
    </citation>
    <scope>NUCLEOTIDE SEQUENCE [LARGE SCALE GENOMIC DNA]</scope>
    <source>
        <strain evidence="2">cv. Menghai</strain>
        <tissue evidence="1">Leaf</tissue>
    </source>
</reference>
<sequence length="79" mass="8524">TAGLSHRRPRFWSREHRRDLVAVPASSDDPSLNHLAASITLVPGDSGLDQSNRNAVYQEIDAVFFPSGQVAAAVDLSPL</sequence>
<dbReference type="AlphaFoldDB" id="A0A6G1E749"/>
<keyword evidence="2" id="KW-1185">Reference proteome</keyword>
<dbReference type="Proteomes" id="UP000479710">
    <property type="component" value="Unassembled WGS sequence"/>
</dbReference>
<name>A0A6G1E749_9ORYZ</name>
<feature type="non-terminal residue" evidence="1">
    <location>
        <position position="79"/>
    </location>
</feature>
<protein>
    <submittedName>
        <fullName evidence="1">Uncharacterized protein</fullName>
    </submittedName>
</protein>
<dbReference type="EMBL" id="SPHZ02000005">
    <property type="protein sequence ID" value="KAF0920608.1"/>
    <property type="molecule type" value="Genomic_DNA"/>
</dbReference>
<evidence type="ECO:0000313" key="2">
    <source>
        <dbReference type="Proteomes" id="UP000479710"/>
    </source>
</evidence>
<organism evidence="1 2">
    <name type="scientific">Oryza meyeriana var. granulata</name>
    <dbReference type="NCBI Taxonomy" id="110450"/>
    <lineage>
        <taxon>Eukaryota</taxon>
        <taxon>Viridiplantae</taxon>
        <taxon>Streptophyta</taxon>
        <taxon>Embryophyta</taxon>
        <taxon>Tracheophyta</taxon>
        <taxon>Spermatophyta</taxon>
        <taxon>Magnoliopsida</taxon>
        <taxon>Liliopsida</taxon>
        <taxon>Poales</taxon>
        <taxon>Poaceae</taxon>
        <taxon>BOP clade</taxon>
        <taxon>Oryzoideae</taxon>
        <taxon>Oryzeae</taxon>
        <taxon>Oryzinae</taxon>
        <taxon>Oryza</taxon>
        <taxon>Oryza meyeriana</taxon>
    </lineage>
</organism>
<accession>A0A6G1E749</accession>
<comment type="caution">
    <text evidence="1">The sequence shown here is derived from an EMBL/GenBank/DDBJ whole genome shotgun (WGS) entry which is preliminary data.</text>
</comment>
<gene>
    <name evidence="1" type="ORF">E2562_035895</name>
</gene>
<evidence type="ECO:0000313" key="1">
    <source>
        <dbReference type="EMBL" id="KAF0920608.1"/>
    </source>
</evidence>